<reference evidence="4" key="1">
    <citation type="submission" date="2025-08" db="UniProtKB">
        <authorList>
            <consortium name="RefSeq"/>
        </authorList>
    </citation>
    <scope>IDENTIFICATION</scope>
</reference>
<evidence type="ECO:0000313" key="3">
    <source>
        <dbReference type="Proteomes" id="UP000515161"/>
    </source>
</evidence>
<evidence type="ECO:0000256" key="1">
    <source>
        <dbReference type="SAM" id="Coils"/>
    </source>
</evidence>
<accession>A0A6P8UCX4</accession>
<organism evidence="3 4">
    <name type="scientific">Gymnodraco acuticeps</name>
    <name type="common">Antarctic dragonfish</name>
    <dbReference type="NCBI Taxonomy" id="8218"/>
    <lineage>
        <taxon>Eukaryota</taxon>
        <taxon>Metazoa</taxon>
        <taxon>Chordata</taxon>
        <taxon>Craniata</taxon>
        <taxon>Vertebrata</taxon>
        <taxon>Euteleostomi</taxon>
        <taxon>Actinopterygii</taxon>
        <taxon>Neopterygii</taxon>
        <taxon>Teleostei</taxon>
        <taxon>Neoteleostei</taxon>
        <taxon>Acanthomorphata</taxon>
        <taxon>Eupercaria</taxon>
        <taxon>Perciformes</taxon>
        <taxon>Notothenioidei</taxon>
        <taxon>Bathydraconidae</taxon>
        <taxon>Gymnodraco</taxon>
    </lineage>
</organism>
<dbReference type="PANTHER" id="PTHR28663">
    <property type="entry name" value="COILED-COIL DOMAIN-CONTAINING PROTEIN 173"/>
    <property type="match status" value="1"/>
</dbReference>
<sequence>MAHPIYNSCILKRRDQTMMRKQAEEDYRSESAANEVDFKRNDRHLSLALDAAKDKRFFQNESVRKFHSDLLKEKIRKDNEVIAAYNREIARKADQQRREKEEEIRQICIDAQRKEEDKICQRRRDNVALKNELIKRTKEKKLLREEERRQEKEERDHLWALDEQHQQNLRHEQRKELEAKDKNLELRKEEICRKNWQREREIEKLNMKDKETKRVQTDIEEVLQQRKQEKSEQFKMKQIPKDIVNDQLADAKKQQAAQRIQREKVKFSKEVAEAEAKVIQRQKDVKEKRDAALKSIATYRVEKHHGNEQKEREEKKASLDSLHQMKQLDRLSEEQTKREVHLKRQNNIKHQEVLLSDAAKNKALRQQKIREDVYASREMEKQIAEGEKQIQQYMRQEGGHLPAAQTGQEMPDYNYFCRQTDERLPKRGTAPFSRACLMKRYLERGSLQLATVDVRPHDLPTLSRAGDGSKDAGEPLPTKANSTWQRTPSSEEKIKQYLEKDKFQLKESSTADLRPTRLPTIKTPGAPAGRHSAPTGVESSKNRGKEIGERLPRLDTPKSRDTKQENSKGNLQRTLLTPLHKKNSENNLQRTLLTPLHKKNSENNLQRTLLAPLHKENSKGNLQRTLLAPLHKKNIESNLQRTLLAPLHKKNSENNLQRTLLTPLHKKNIESNLQRTLLAPLHKKNSENNLQCTPFPPLHKKNSENNLQRTRLPPLTITNTPAVKICSARVVLRAHRTVSGEPLLRYATQQTQMIKRKQEHLTLGSMY</sequence>
<feature type="region of interest" description="Disordered" evidence="2">
    <location>
        <begin position="505"/>
        <end position="576"/>
    </location>
</feature>
<dbReference type="GeneID" id="117548002"/>
<feature type="coiled-coil region" evidence="1">
    <location>
        <begin position="257"/>
        <end position="289"/>
    </location>
</feature>
<dbReference type="OrthoDB" id="8957187at2759"/>
<evidence type="ECO:0000256" key="2">
    <source>
        <dbReference type="SAM" id="MobiDB-lite"/>
    </source>
</evidence>
<feature type="region of interest" description="Disordered" evidence="2">
    <location>
        <begin position="154"/>
        <end position="176"/>
    </location>
</feature>
<dbReference type="GO" id="GO:0005879">
    <property type="term" value="C:axonemal microtubule"/>
    <property type="evidence" value="ECO:0007669"/>
    <property type="project" value="TreeGrafter"/>
</dbReference>
<dbReference type="InterPro" id="IPR039986">
    <property type="entry name" value="CFAP210"/>
</dbReference>
<dbReference type="InParanoid" id="A0A6P8UCX4"/>
<gene>
    <name evidence="4" type="primary">LOC117548002</name>
</gene>
<feature type="compositionally biased region" description="Basic and acidic residues" evidence="2">
    <location>
        <begin position="540"/>
        <end position="566"/>
    </location>
</feature>
<dbReference type="PANTHER" id="PTHR28663:SF1">
    <property type="entry name" value="CILIA- AND FLAGELLA- ASSOCIATED PROTEIN 210"/>
    <property type="match status" value="1"/>
</dbReference>
<feature type="region of interest" description="Disordered" evidence="2">
    <location>
        <begin position="458"/>
        <end position="492"/>
    </location>
</feature>
<dbReference type="RefSeq" id="XP_034074814.1">
    <property type="nucleotide sequence ID" value="XM_034218923.1"/>
</dbReference>
<name>A0A6P8UCX4_GYMAC</name>
<keyword evidence="1" id="KW-0175">Coiled coil</keyword>
<proteinExistence type="predicted"/>
<dbReference type="AlphaFoldDB" id="A0A6P8UCX4"/>
<feature type="compositionally biased region" description="Polar residues" evidence="2">
    <location>
        <begin position="479"/>
        <end position="488"/>
    </location>
</feature>
<keyword evidence="3" id="KW-1185">Reference proteome</keyword>
<evidence type="ECO:0000313" key="4">
    <source>
        <dbReference type="RefSeq" id="XP_034074814.1"/>
    </source>
</evidence>
<protein>
    <submittedName>
        <fullName evidence="4">Uncharacterized protein LOC117548002</fullName>
    </submittedName>
</protein>
<feature type="compositionally biased region" description="Basic and acidic residues" evidence="2">
    <location>
        <begin position="302"/>
        <end position="318"/>
    </location>
</feature>
<feature type="region of interest" description="Disordered" evidence="2">
    <location>
        <begin position="302"/>
        <end position="321"/>
    </location>
</feature>
<dbReference type="Proteomes" id="UP000515161">
    <property type="component" value="Unplaced"/>
</dbReference>
<dbReference type="KEGG" id="gacu:117548002"/>